<feature type="region of interest" description="Disordered" evidence="2">
    <location>
        <begin position="160"/>
        <end position="182"/>
    </location>
</feature>
<evidence type="ECO:0000256" key="1">
    <source>
        <dbReference type="SAM" id="Coils"/>
    </source>
</evidence>
<proteinExistence type="predicted"/>
<evidence type="ECO:0000313" key="5">
    <source>
        <dbReference type="EMBL" id="KAK6760266.1"/>
    </source>
</evidence>
<dbReference type="InterPro" id="IPR008906">
    <property type="entry name" value="HATC_C_dom"/>
</dbReference>
<accession>A0ABR1EC76</accession>
<evidence type="ECO:0000256" key="2">
    <source>
        <dbReference type="SAM" id="MobiDB-lite"/>
    </source>
</evidence>
<feature type="compositionally biased region" description="Acidic residues" evidence="2">
    <location>
        <begin position="1013"/>
        <end position="1029"/>
    </location>
</feature>
<feature type="signal peptide" evidence="3">
    <location>
        <begin position="1"/>
        <end position="20"/>
    </location>
</feature>
<sequence length="1381" mass="157158">MLLHLLSALTLLLASEDLVCHPFLSEFSTLRFRTTADLQYIELAVTEECRSNVQAMKEMKISSYGLLVLNTKSPLKDKERKFFTSIFADFNNEKWPKNKEFQAFFVIGSQEPDGSVVPPGNFPRAERKLHFNFYNLKAKAAKCSRLINWAFCNLPSDQQEQGQKSPHEFFPSSSRTEPPQIHHEDYYRDGQSVFIVLHFKGKDAEHFAKLFSYVETSRRGNAVYRERNLHITLEKQEWLSSRIVDIVVFSPSDDVSKVIPMERLDNLWPDINRQMVFHVLPENSLTPQNSVSLCGSKWAITKRTPGYDNECEGEGFDRYLEQWNRRPDNPIRRGGMTTTTTTTTISPVEGGSPDREYPGSPTDFGDTAADEFPAFPLGNAGLQYSRLEASMSKLLEKVQHIENKQQMFGDAQMALAAESQHTTNLLKTMMSELKERNELQKAEIELEDLNLRRKFCLHRDENAQTALRRNLQQVGINGESFTVKQIEALVNKPYLEYYRDASRPQLDFMRCSLCNKDEIRFNPEDRFRTCASEQQMFGKNVNLLGRGRVLCLNKMSGSASRNPRYGISRVLNRLTFHEASKAHTSLLDSFKREAARVRDSVSSENVAATVTSTFAAYTIAKEGLPYSTQFPLLVMAMRAGAVGTSAHYDPTTVHRMIKSFAVHMKYDLVKYLVQNRMPFSVLLDGSTSSRGVKWIVFLVKTVSPQHRPITFHFFLSDVESETANHTVEAFLGHLNEMESWAEAPGLSETIRNYAMKNMVGLSSDGAAVMQGHIGGVYARMKNLIQESTRNDAHPRNNLILSVCMAHKLNLAVTTERGYFFQLTEAVAMEMYHIFGTTVRTVGRRVYKRVAKQMGYPYLQMRALFKVRWAASLVNSVSNILRVYPVLLQTLEILKSRNRFPAETVKRAKIASWVLMDGRTFIAMHHVHTVLEVLAYISLSLQEEEALPIDLASSWRGTAEALTSNIYNIKTERQILERGVLKMYDRSTNKYGSAACVYPKAFKDYSPSRGGHSEEEEEEQEQPEVQEEEQESRAMLNIKLFRNLELAEAPAGISLTQEDPDLAYHIEDSPDFDLRQLRTVTLGRVYEATKPTTSVADAAFHFYQDVARALQQHMESGREYELRASDLIALKRQTIIDIVEFAGDFESGIIDYVPSDWNFPDRGCPEYINQEEQRFNPSLRHELILHSIGTLERYCNIAVRDKKFGSPYLYEQHLKNSHKFGIAEEVAQAIRCVLVIPASNADSERSFSAANRLSREERSNINTETLDHLMTVQRNGPSLLTVKLEQLASQWIHPLPGLRLRPGKPSTYEKEGSLMKEVKHAIATGNVDSLTALNVRRHMILHGLSHRSDSDVMKHRLEEQENAKSSIFKIGSKSAVFSSPEL</sequence>
<dbReference type="Proteomes" id="UP001303046">
    <property type="component" value="Unassembled WGS sequence"/>
</dbReference>
<evidence type="ECO:0000313" key="6">
    <source>
        <dbReference type="Proteomes" id="UP001303046"/>
    </source>
</evidence>
<dbReference type="SUPFAM" id="SSF53098">
    <property type="entry name" value="Ribonuclease H-like"/>
    <property type="match status" value="1"/>
</dbReference>
<organism evidence="5 6">
    <name type="scientific">Necator americanus</name>
    <name type="common">Human hookworm</name>
    <dbReference type="NCBI Taxonomy" id="51031"/>
    <lineage>
        <taxon>Eukaryota</taxon>
        <taxon>Metazoa</taxon>
        <taxon>Ecdysozoa</taxon>
        <taxon>Nematoda</taxon>
        <taxon>Chromadorea</taxon>
        <taxon>Rhabditida</taxon>
        <taxon>Rhabditina</taxon>
        <taxon>Rhabditomorpha</taxon>
        <taxon>Strongyloidea</taxon>
        <taxon>Ancylostomatidae</taxon>
        <taxon>Bunostominae</taxon>
        <taxon>Necator</taxon>
    </lineage>
</organism>
<comment type="caution">
    <text evidence="5">The sequence shown here is derived from an EMBL/GenBank/DDBJ whole genome shotgun (WGS) entry which is preliminary data.</text>
</comment>
<keyword evidence="1" id="KW-0175">Coiled coil</keyword>
<feature type="region of interest" description="Disordered" evidence="2">
    <location>
        <begin position="1005"/>
        <end position="1031"/>
    </location>
</feature>
<feature type="coiled-coil region" evidence="1">
    <location>
        <begin position="430"/>
        <end position="459"/>
    </location>
</feature>
<evidence type="ECO:0000259" key="4">
    <source>
        <dbReference type="Pfam" id="PF05699"/>
    </source>
</evidence>
<keyword evidence="6" id="KW-1185">Reference proteome</keyword>
<dbReference type="EMBL" id="JAVFWL010000006">
    <property type="protein sequence ID" value="KAK6760266.1"/>
    <property type="molecule type" value="Genomic_DNA"/>
</dbReference>
<dbReference type="InterPro" id="IPR012337">
    <property type="entry name" value="RNaseH-like_sf"/>
</dbReference>
<gene>
    <name evidence="5" type="primary">Necator_chrX.g21826</name>
    <name evidence="5" type="ORF">RB195_021665</name>
</gene>
<dbReference type="PANTHER" id="PTHR46880">
    <property type="entry name" value="RAS-ASSOCIATING DOMAIN-CONTAINING PROTEIN"/>
    <property type="match status" value="1"/>
</dbReference>
<protein>
    <recommendedName>
        <fullName evidence="4">HAT C-terminal dimerisation domain-containing protein</fullName>
    </recommendedName>
</protein>
<feature type="domain" description="HAT C-terminal dimerisation" evidence="4">
    <location>
        <begin position="1225"/>
        <end position="1274"/>
    </location>
</feature>
<name>A0ABR1EC76_NECAM</name>
<feature type="region of interest" description="Disordered" evidence="2">
    <location>
        <begin position="326"/>
        <end position="355"/>
    </location>
</feature>
<evidence type="ECO:0000256" key="3">
    <source>
        <dbReference type="SAM" id="SignalP"/>
    </source>
</evidence>
<keyword evidence="3" id="KW-0732">Signal</keyword>
<reference evidence="5 6" key="1">
    <citation type="submission" date="2023-08" db="EMBL/GenBank/DDBJ databases">
        <title>A Necator americanus chromosomal reference genome.</title>
        <authorList>
            <person name="Ilik V."/>
            <person name="Petrzelkova K.J."/>
            <person name="Pardy F."/>
            <person name="Fuh T."/>
            <person name="Niatou-Singa F.S."/>
            <person name="Gouil Q."/>
            <person name="Baker L."/>
            <person name="Ritchie M.E."/>
            <person name="Jex A.R."/>
            <person name="Gazzola D."/>
            <person name="Li H."/>
            <person name="Toshio Fujiwara R."/>
            <person name="Zhan B."/>
            <person name="Aroian R.V."/>
            <person name="Pafco B."/>
            <person name="Schwarz E.M."/>
        </authorList>
    </citation>
    <scope>NUCLEOTIDE SEQUENCE [LARGE SCALE GENOMIC DNA]</scope>
    <source>
        <strain evidence="5 6">Aroian</strain>
        <tissue evidence="5">Whole animal</tissue>
    </source>
</reference>
<feature type="chain" id="PRO_5046107391" description="HAT C-terminal dimerisation domain-containing protein" evidence="3">
    <location>
        <begin position="21"/>
        <end position="1381"/>
    </location>
</feature>
<dbReference type="PANTHER" id="PTHR46880:SF5">
    <property type="entry name" value="DUF4371 DOMAIN-CONTAINING PROTEIN"/>
    <property type="match status" value="1"/>
</dbReference>
<dbReference type="Pfam" id="PF05699">
    <property type="entry name" value="Dimer_Tnp_hAT"/>
    <property type="match status" value="1"/>
</dbReference>